<dbReference type="Proteomes" id="UP000612746">
    <property type="component" value="Unassembled WGS sequence"/>
</dbReference>
<evidence type="ECO:0000256" key="1">
    <source>
        <dbReference type="SAM" id="MobiDB-lite"/>
    </source>
</evidence>
<gene>
    <name evidence="2" type="ORF">INT44_002445</name>
</gene>
<evidence type="ECO:0000313" key="3">
    <source>
        <dbReference type="Proteomes" id="UP000612746"/>
    </source>
</evidence>
<dbReference type="OrthoDB" id="9999611at2759"/>
<sequence>MSTQQNSNTEPTKLGSYVTHGTGVVQETVGNLVGNESLKQQGTANIQQAKVDFDQAHQAAQAAAPNKTSGNVNSVIGGVKEEVGRTVGNANLTQAGSEQRNDGNAEYNAAKAERVIDGAKDKVTGNVQSGVNAALGDKTAQEQARAKAAQGEATMQHNKLG</sequence>
<feature type="compositionally biased region" description="Polar residues" evidence="1">
    <location>
        <begin position="89"/>
        <end position="98"/>
    </location>
</feature>
<keyword evidence="3" id="KW-1185">Reference proteome</keyword>
<evidence type="ECO:0008006" key="4">
    <source>
        <dbReference type="Google" id="ProtNLM"/>
    </source>
</evidence>
<protein>
    <recommendedName>
        <fullName evidence="4">CsbD-like domain-containing protein</fullName>
    </recommendedName>
</protein>
<organism evidence="2 3">
    <name type="scientific">Umbelopsis vinacea</name>
    <dbReference type="NCBI Taxonomy" id="44442"/>
    <lineage>
        <taxon>Eukaryota</taxon>
        <taxon>Fungi</taxon>
        <taxon>Fungi incertae sedis</taxon>
        <taxon>Mucoromycota</taxon>
        <taxon>Mucoromycotina</taxon>
        <taxon>Umbelopsidomycetes</taxon>
        <taxon>Umbelopsidales</taxon>
        <taxon>Umbelopsidaceae</taxon>
        <taxon>Umbelopsis</taxon>
    </lineage>
</organism>
<evidence type="ECO:0000313" key="2">
    <source>
        <dbReference type="EMBL" id="KAG2185652.1"/>
    </source>
</evidence>
<proteinExistence type="predicted"/>
<dbReference type="PANTHER" id="PTHR40460:SF1">
    <property type="entry name" value="CSBD-LIKE DOMAIN-CONTAINING PROTEIN"/>
    <property type="match status" value="1"/>
</dbReference>
<dbReference type="AlphaFoldDB" id="A0A8H7Q3W4"/>
<feature type="region of interest" description="Disordered" evidence="1">
    <location>
        <begin position="89"/>
        <end position="108"/>
    </location>
</feature>
<dbReference type="EMBL" id="JAEPRA010000005">
    <property type="protein sequence ID" value="KAG2185652.1"/>
    <property type="molecule type" value="Genomic_DNA"/>
</dbReference>
<feature type="region of interest" description="Disordered" evidence="1">
    <location>
        <begin position="137"/>
        <end position="161"/>
    </location>
</feature>
<name>A0A8H7Q3W4_9FUNG</name>
<accession>A0A8H7Q3W4</accession>
<reference evidence="2" key="1">
    <citation type="submission" date="2020-12" db="EMBL/GenBank/DDBJ databases">
        <title>Metabolic potential, ecology and presence of endohyphal bacteria is reflected in genomic diversity of Mucoromycotina.</title>
        <authorList>
            <person name="Muszewska A."/>
            <person name="Okrasinska A."/>
            <person name="Steczkiewicz K."/>
            <person name="Drgas O."/>
            <person name="Orlowska M."/>
            <person name="Perlinska-Lenart U."/>
            <person name="Aleksandrzak-Piekarczyk T."/>
            <person name="Szatraj K."/>
            <person name="Zielenkiewicz U."/>
            <person name="Pilsyk S."/>
            <person name="Malc E."/>
            <person name="Mieczkowski P."/>
            <person name="Kruszewska J.S."/>
            <person name="Biernat P."/>
            <person name="Pawlowska J."/>
        </authorList>
    </citation>
    <scope>NUCLEOTIDE SEQUENCE</scope>
    <source>
        <strain evidence="2">WA0000051536</strain>
    </source>
</reference>
<dbReference type="PANTHER" id="PTHR40460">
    <property type="entry name" value="CHROMOSOME 1, WHOLE GENOME SHOTGUN SEQUENCE"/>
    <property type="match status" value="1"/>
</dbReference>
<comment type="caution">
    <text evidence="2">The sequence shown here is derived from an EMBL/GenBank/DDBJ whole genome shotgun (WGS) entry which is preliminary data.</text>
</comment>